<reference evidence="2" key="1">
    <citation type="submission" date="2022-06" db="EMBL/GenBank/DDBJ databases">
        <title>Genome sequencing of Brevibacillus sp. BB3-R1.</title>
        <authorList>
            <person name="Heo J."/>
            <person name="Lee D."/>
            <person name="Won M."/>
            <person name="Han B.-H."/>
            <person name="Hong S.-B."/>
            <person name="Kwon S.-W."/>
        </authorList>
    </citation>
    <scope>NUCLEOTIDE SEQUENCE</scope>
    <source>
        <strain evidence="2">BB3-R1</strain>
    </source>
</reference>
<accession>A0ABY4WCY4</accession>
<dbReference type="Proteomes" id="UP001056500">
    <property type="component" value="Chromosome"/>
</dbReference>
<dbReference type="InterPro" id="IPR032322">
    <property type="entry name" value="DUF4850"/>
</dbReference>
<evidence type="ECO:0000313" key="3">
    <source>
        <dbReference type="Proteomes" id="UP001056500"/>
    </source>
</evidence>
<dbReference type="RefSeq" id="WP_251871822.1">
    <property type="nucleotide sequence ID" value="NZ_CP098755.1"/>
</dbReference>
<name>A0ABY4WCY4_9BACL</name>
<dbReference type="PROSITE" id="PS51257">
    <property type="entry name" value="PROKAR_LIPOPROTEIN"/>
    <property type="match status" value="1"/>
</dbReference>
<feature type="compositionally biased region" description="Polar residues" evidence="1">
    <location>
        <begin position="56"/>
        <end position="101"/>
    </location>
</feature>
<sequence length="342" mass="37134">MKNGVPKPIARIDSKTKAILIVAWLALIVTGCSPVLQTKAMGNQIQDESRIVTANTSKGTQTAVSGISEITKSSTGPNRTTESTQSTNTSAGDGEKSSPSAIQKVPRMISSGEVSLQGKAEEKIVTIPLKVIVAEFYLDYMELPAESPVKPYPVLPLSIPAESLNEMAAYWMDLMHDQSVFFIGPRDWELESAGVGANGSISISLKNPQNPGEKLEYRDNAGGCQGCAIGDVGTYFPEREKWADELGFAPFKKMDFSKRVMVAPTTVRYDLAPSAEGMIKSGVAHYLDDQGSIRFLKMEVTHPSGDTKAFEALLHLFAQTAGKEWNTYVEHQKQAEGEALKK</sequence>
<organism evidence="2 3">
    <name type="scientific">Brevibacillus ruminantium</name>
    <dbReference type="NCBI Taxonomy" id="2950604"/>
    <lineage>
        <taxon>Bacteria</taxon>
        <taxon>Bacillati</taxon>
        <taxon>Bacillota</taxon>
        <taxon>Bacilli</taxon>
        <taxon>Bacillales</taxon>
        <taxon>Paenibacillaceae</taxon>
        <taxon>Brevibacillus</taxon>
    </lineage>
</organism>
<feature type="region of interest" description="Disordered" evidence="1">
    <location>
        <begin position="56"/>
        <end position="104"/>
    </location>
</feature>
<evidence type="ECO:0000313" key="2">
    <source>
        <dbReference type="EMBL" id="USG64711.1"/>
    </source>
</evidence>
<keyword evidence="3" id="KW-1185">Reference proteome</keyword>
<protein>
    <submittedName>
        <fullName evidence="2">DUF4850 domain-containing protein</fullName>
    </submittedName>
</protein>
<dbReference type="EMBL" id="CP098755">
    <property type="protein sequence ID" value="USG64711.1"/>
    <property type="molecule type" value="Genomic_DNA"/>
</dbReference>
<proteinExistence type="predicted"/>
<dbReference type="Pfam" id="PF16142">
    <property type="entry name" value="DUF4850"/>
    <property type="match status" value="1"/>
</dbReference>
<evidence type="ECO:0000256" key="1">
    <source>
        <dbReference type="SAM" id="MobiDB-lite"/>
    </source>
</evidence>
<gene>
    <name evidence="2" type="ORF">NDK47_21605</name>
</gene>